<sequence length="1254" mass="137818">MDEDRLQGMVDTIWQQIAGGSIEEFVILPIVNEYLIGGVDEADIGMLCCDGHVALSMKAVVPLHRFCRRQLLASKVNSQQGEQYAAIAALTYPDYPDAWSELAKARRREGTCTVPVLLTVTRLALLAHPKAGGDAWGFRESVLHEIPTQEWDIHSELDLIEAVALKHDFAYYPWSHFGWLLRQLQPGEAHPEIGAFLERMVHKTPQHSAPGHYTAEYFTTVRGLEGMALVRNVMPMIGDEDIKRYEGSAEACCSVVLRCTGTSNPADLKSALRHKILAAGQLCDASARVVKSSAFVNDALQRTCQTVLERGTVARGPELLLNRPFLSPRISDCVEVYSRLLDECGSVNDKAERALLLSNRALCFMRMDKVKEAMQDTTEGLEMVPSHPKLNYNHARCMRQLGEDTFSWLRQQPNDGHSPLVSGRYANLAADGSMSAEESLVMVEEGTWLSMQSCSSNSKEGSLLKWLGRVMSRGQDGGLNGSAVAWPRVDGRRIKWLPLRSYDDRYALGFRANEKAFIPGVFVRCSDLITEVIVVDLADNMCELFASLVMQLTIRGAKETVEEFHCGRYWEKGKYQSDLEECKRRFVERVVAPLTEGAVRICGIGPTPLHHAEMVGAKGERGAAAAVFPLPFFPKGFMGSGLIGEDAGSALRELPDAHQDCHSNVTVGQQSPLLNILENITTEVSVPVSAYWGPLDMRSIALMKPGVRQARLADMAQEALDRSRWAFSVAGVVSLALSNPEAYRLLSASHSGRNGSEMTAGFLERGEVTHPQKLCPMLCGPDVSGVHKGMASRCSTSRLLYLAFEEARSGWIDKGHEIDTFCDTYCEVPTQSLYAAGSTNVHINTVTVIEDADVPDGHDGTFPPDTFLDSRYLPCVSRSCRASCHISAQSGACIPRAMEGSTGYGFLMEFCSSCNSQKDCGEALQSTPALPVKYSSKCDWSLDSCSSLCRASLKHNLAYWALPNTVWDVYTGAHRGVGKAHKCCLSREALERVGLADRLETERSLLEPLLCEAIAQTIGEDRRVFRPCHEPYISEDTVHLFPPPPGKELEDLLKVYTGLGRRGPNLELDNMSDDLRRVSVSGRENIELVLHIWNARNVECWRAVLIHQPKNVGNSEIKTLLDSTQSPPQYSADKLNMMLVCDEELYGDGSKAVGKDGGLSVEGRIIATSASHPESRSGVLSNWRLYTIEATVPSVEVVNAALGSDTEPYRLILCLGPAQRYMLSTVDIAESGLPSVAVGVFEVDITGRNASSSR</sequence>
<dbReference type="AlphaFoldDB" id="A0A7J6MVG0"/>
<dbReference type="OrthoDB" id="420495at2759"/>
<dbReference type="EMBL" id="JAAPAO010000049">
    <property type="protein sequence ID" value="KAF4675307.1"/>
    <property type="molecule type" value="Genomic_DNA"/>
</dbReference>
<comment type="caution">
    <text evidence="1">The sequence shown here is derived from an EMBL/GenBank/DDBJ whole genome shotgun (WGS) entry which is preliminary data.</text>
</comment>
<proteinExistence type="predicted"/>
<keyword evidence="1" id="KW-0808">Transferase</keyword>
<evidence type="ECO:0000313" key="1">
    <source>
        <dbReference type="EMBL" id="KAF4675307.1"/>
    </source>
</evidence>
<dbReference type="SUPFAM" id="SSF48439">
    <property type="entry name" value="Protein prenylyltransferase"/>
    <property type="match status" value="1"/>
</dbReference>
<reference evidence="1 2" key="1">
    <citation type="submission" date="2020-04" db="EMBL/GenBank/DDBJ databases">
        <title>Perkinsus chesapeaki whole genome sequence.</title>
        <authorList>
            <person name="Bogema D.R."/>
        </authorList>
    </citation>
    <scope>NUCLEOTIDE SEQUENCE [LARGE SCALE GENOMIC DNA]</scope>
    <source>
        <strain evidence="1">ATCC PRA-425</strain>
    </source>
</reference>
<organism evidence="1 2">
    <name type="scientific">Perkinsus chesapeaki</name>
    <name type="common">Clam parasite</name>
    <name type="synonym">Perkinsus andrewsi</name>
    <dbReference type="NCBI Taxonomy" id="330153"/>
    <lineage>
        <taxon>Eukaryota</taxon>
        <taxon>Sar</taxon>
        <taxon>Alveolata</taxon>
        <taxon>Perkinsozoa</taxon>
        <taxon>Perkinsea</taxon>
        <taxon>Perkinsida</taxon>
        <taxon>Perkinsidae</taxon>
        <taxon>Perkinsus</taxon>
    </lineage>
</organism>
<dbReference type="GO" id="GO:0008168">
    <property type="term" value="F:methyltransferase activity"/>
    <property type="evidence" value="ECO:0007669"/>
    <property type="project" value="UniProtKB-KW"/>
</dbReference>
<keyword evidence="1" id="KW-0489">Methyltransferase</keyword>
<dbReference type="Proteomes" id="UP000591131">
    <property type="component" value="Unassembled WGS sequence"/>
</dbReference>
<keyword evidence="2" id="KW-1185">Reference proteome</keyword>
<dbReference type="Gene3D" id="1.25.40.10">
    <property type="entry name" value="Tetratricopeptide repeat domain"/>
    <property type="match status" value="1"/>
</dbReference>
<name>A0A7J6MVG0_PERCH</name>
<dbReference type="InterPro" id="IPR011990">
    <property type="entry name" value="TPR-like_helical_dom_sf"/>
</dbReference>
<dbReference type="GO" id="GO:0032259">
    <property type="term" value="P:methylation"/>
    <property type="evidence" value="ECO:0007669"/>
    <property type="project" value="UniProtKB-KW"/>
</dbReference>
<protein>
    <submittedName>
        <fullName evidence="1">HemK methyltransferase member 2</fullName>
    </submittedName>
</protein>
<gene>
    <name evidence="1" type="primary">N6AMT1_2</name>
    <name evidence="1" type="ORF">FOL47_007924</name>
</gene>
<dbReference type="SUPFAM" id="SSF48452">
    <property type="entry name" value="TPR-like"/>
    <property type="match status" value="1"/>
</dbReference>
<evidence type="ECO:0000313" key="2">
    <source>
        <dbReference type="Proteomes" id="UP000591131"/>
    </source>
</evidence>
<accession>A0A7J6MVG0</accession>